<dbReference type="Gene3D" id="3.40.50.720">
    <property type="entry name" value="NAD(P)-binding Rossmann-like Domain"/>
    <property type="match status" value="1"/>
</dbReference>
<comment type="similarity">
    <text evidence="1">Belongs to the short-chain dehydrogenases/reductases (SDR) family.</text>
</comment>
<dbReference type="PANTHER" id="PTHR42760:SF37">
    <property type="entry name" value="CLAVALDEHYDE DEHYDROGENASE"/>
    <property type="match status" value="1"/>
</dbReference>
<accession>A0A9W8RMJ5</accession>
<dbReference type="CDD" id="cd05233">
    <property type="entry name" value="SDR_c"/>
    <property type="match status" value="1"/>
</dbReference>
<dbReference type="AlphaFoldDB" id="A0A9W8RMJ5"/>
<dbReference type="InterPro" id="IPR036291">
    <property type="entry name" value="NAD(P)-bd_dom_sf"/>
</dbReference>
<keyword evidence="4" id="KW-1185">Reference proteome</keyword>
<dbReference type="PANTHER" id="PTHR42760">
    <property type="entry name" value="SHORT-CHAIN DEHYDROGENASES/REDUCTASES FAMILY MEMBER"/>
    <property type="match status" value="1"/>
</dbReference>
<evidence type="ECO:0000256" key="1">
    <source>
        <dbReference type="ARBA" id="ARBA00006484"/>
    </source>
</evidence>
<protein>
    <recommendedName>
        <fullName evidence="5">NAD(P)-binding protein</fullName>
    </recommendedName>
</protein>
<evidence type="ECO:0008006" key="5">
    <source>
        <dbReference type="Google" id="ProtNLM"/>
    </source>
</evidence>
<evidence type="ECO:0000313" key="3">
    <source>
        <dbReference type="EMBL" id="KAJ4245511.1"/>
    </source>
</evidence>
<proteinExistence type="inferred from homology"/>
<gene>
    <name evidence="3" type="ORF">NW762_014020</name>
</gene>
<dbReference type="PRINTS" id="PR00081">
    <property type="entry name" value="GDHRDH"/>
</dbReference>
<evidence type="ECO:0000256" key="2">
    <source>
        <dbReference type="ARBA" id="ARBA00023002"/>
    </source>
</evidence>
<dbReference type="InterPro" id="IPR002347">
    <property type="entry name" value="SDR_fam"/>
</dbReference>
<keyword evidence="2" id="KW-0560">Oxidoreductase</keyword>
<name>A0A9W8RMJ5_9HYPO</name>
<dbReference type="OrthoDB" id="1933717at2759"/>
<reference evidence="3" key="1">
    <citation type="submission" date="2022-09" db="EMBL/GenBank/DDBJ databases">
        <title>Fusarium specimens isolated from Avocado Roots.</title>
        <authorList>
            <person name="Stajich J."/>
            <person name="Roper C."/>
            <person name="Heimlech-Rivalta G."/>
        </authorList>
    </citation>
    <scope>NUCLEOTIDE SEQUENCE</scope>
    <source>
        <strain evidence="3">CF00136</strain>
    </source>
</reference>
<dbReference type="Pfam" id="PF00106">
    <property type="entry name" value="adh_short"/>
    <property type="match status" value="1"/>
</dbReference>
<dbReference type="SUPFAM" id="SSF51735">
    <property type="entry name" value="NAD(P)-binding Rossmann-fold domains"/>
    <property type="match status" value="1"/>
</dbReference>
<sequence length="302" mass="32434">MDQLPADYFVTSIQFTKHVYQDQYPSIDPTNPQLSLAGRAAIITGASRGIGAKGFAPAFAKAGVKTLILIATGEEKLEVVEAEVNKINPAIQVLRIGANITDAASVDAAFERIKAAGIGHADILINNAGVNTDGGVLLADEEPQSWWQNFEVNARGTFLVSRAFIRQLPDPLKTRANIITLVTGAAWLTFPNLSGYGISKQVALSLSQHIAAGYPNISAVALHPGLVDTDMLLDSFRHFTLETPALIGGLAVWLTNPNAKFLSGRTVASQWSVDDLLERKDEIIEKDLLKLDLTGKFGAGQF</sequence>
<organism evidence="3 4">
    <name type="scientific">Fusarium torreyae</name>
    <dbReference type="NCBI Taxonomy" id="1237075"/>
    <lineage>
        <taxon>Eukaryota</taxon>
        <taxon>Fungi</taxon>
        <taxon>Dikarya</taxon>
        <taxon>Ascomycota</taxon>
        <taxon>Pezizomycotina</taxon>
        <taxon>Sordariomycetes</taxon>
        <taxon>Hypocreomycetidae</taxon>
        <taxon>Hypocreales</taxon>
        <taxon>Nectriaceae</taxon>
        <taxon>Fusarium</taxon>
    </lineage>
</organism>
<evidence type="ECO:0000313" key="4">
    <source>
        <dbReference type="Proteomes" id="UP001152049"/>
    </source>
</evidence>
<dbReference type="Proteomes" id="UP001152049">
    <property type="component" value="Unassembled WGS sequence"/>
</dbReference>
<dbReference type="GO" id="GO:0016616">
    <property type="term" value="F:oxidoreductase activity, acting on the CH-OH group of donors, NAD or NADP as acceptor"/>
    <property type="evidence" value="ECO:0007669"/>
    <property type="project" value="TreeGrafter"/>
</dbReference>
<dbReference type="EMBL" id="JAOQAZ010000046">
    <property type="protein sequence ID" value="KAJ4245511.1"/>
    <property type="molecule type" value="Genomic_DNA"/>
</dbReference>
<comment type="caution">
    <text evidence="3">The sequence shown here is derived from an EMBL/GenBank/DDBJ whole genome shotgun (WGS) entry which is preliminary data.</text>
</comment>